<evidence type="ECO:0000313" key="1">
    <source>
        <dbReference type="EMBL" id="QIE91115.1"/>
    </source>
</evidence>
<geneLocation type="plasmid" evidence="2">
    <name>ppnihbp1_2</name>
</geneLocation>
<dbReference type="EMBL" id="CP049141">
    <property type="protein sequence ID" value="QIE91115.1"/>
    <property type="molecule type" value="Genomic_DNA"/>
</dbReference>
<sequence>MQKTNLSFLRGAAAELKHLVQDAISQGWAASRTSGGHIKLSKARRRSVFVSCTGSDQRGLKNARADIRRADACPAVA</sequence>
<name>A0A6G6J6V5_PSENT</name>
<proteinExistence type="predicted"/>
<reference evidence="1 2" key="1">
    <citation type="submission" date="2020-02" db="EMBL/GenBank/DDBJ databases">
        <title>Integrative conjugative elements (ICEs) and plasmids drive adaptation of Pseudomonas nitroreducens strain HBP1 to wastewater environment.</title>
        <authorList>
            <person name="Sentchilo V."/>
            <person name="Carraro N."/>
            <person name="Bertelli C."/>
            <person name="van der Meer J.R."/>
        </authorList>
    </citation>
    <scope>NUCLEOTIDE SEQUENCE [LARGE SCALE GENOMIC DNA]</scope>
    <source>
        <strain evidence="1 2">HBP1</strain>
        <plasmid evidence="2">ppnihbp1_2</plasmid>
    </source>
</reference>
<evidence type="ECO:0008006" key="3">
    <source>
        <dbReference type="Google" id="ProtNLM"/>
    </source>
</evidence>
<gene>
    <name evidence="1" type="ORF">G5B91_32685</name>
</gene>
<evidence type="ECO:0000313" key="2">
    <source>
        <dbReference type="Proteomes" id="UP000501063"/>
    </source>
</evidence>
<dbReference type="AlphaFoldDB" id="A0A6G6J6V5"/>
<dbReference type="Proteomes" id="UP000501063">
    <property type="component" value="Plasmid pPniHBP1_2"/>
</dbReference>
<accession>A0A6G6J6V5</accession>
<protein>
    <recommendedName>
        <fullName evidence="3">Type II toxin-antitoxin system HicA family toxin</fullName>
    </recommendedName>
</protein>
<keyword evidence="1" id="KW-0614">Plasmid</keyword>
<dbReference type="RefSeq" id="WP_024766047.1">
    <property type="nucleotide sequence ID" value="NZ_CP049141.1"/>
</dbReference>
<organism evidence="1 2">
    <name type="scientific">Pseudomonas nitroreducens</name>
    <dbReference type="NCBI Taxonomy" id="46680"/>
    <lineage>
        <taxon>Bacteria</taxon>
        <taxon>Pseudomonadati</taxon>
        <taxon>Pseudomonadota</taxon>
        <taxon>Gammaproteobacteria</taxon>
        <taxon>Pseudomonadales</taxon>
        <taxon>Pseudomonadaceae</taxon>
        <taxon>Pseudomonas</taxon>
    </lineage>
</organism>
<dbReference type="KEGG" id="pnt:G5B91_32685"/>